<dbReference type="KEGG" id="banc:PU02_0730"/>
<proteinExistence type="predicted"/>
<protein>
    <recommendedName>
        <fullName evidence="2">DUF6460 domain-containing protein</fullName>
    </recommendedName>
</protein>
<keyword evidence="1" id="KW-1133">Transmembrane helix</keyword>
<evidence type="ECO:0000256" key="1">
    <source>
        <dbReference type="SAM" id="Phobius"/>
    </source>
</evidence>
<dbReference type="STRING" id="1318743.PU02_0730"/>
<feature type="transmembrane region" description="Helical" evidence="1">
    <location>
        <begin position="16"/>
        <end position="38"/>
    </location>
</feature>
<evidence type="ECO:0000259" key="2">
    <source>
        <dbReference type="Pfam" id="PF20061"/>
    </source>
</evidence>
<keyword evidence="1" id="KW-0812">Transmembrane</keyword>
<feature type="transmembrane region" description="Helical" evidence="1">
    <location>
        <begin position="58"/>
        <end position="81"/>
    </location>
</feature>
<keyword evidence="4" id="KW-1185">Reference proteome</keyword>
<name>A0A0M4LGH9_9HYPH</name>
<reference evidence="3 4" key="1">
    <citation type="journal article" date="2015" name="Genome Announc.">
        <title>Complete Genome Sequence of Bartonella ancashensis Strain 20.00, Isolated from the Blood of a Patient with Verruga Peruana.</title>
        <authorList>
            <person name="Hang J."/>
            <person name="Mullins K.E."/>
            <person name="Clifford R.J."/>
            <person name="Onmus-Leone F."/>
            <person name="Yang Y."/>
            <person name="Jiang J."/>
            <person name="Leguia M."/>
            <person name="Kasper M.R."/>
            <person name="Maguina C."/>
            <person name="Lesho E.P."/>
            <person name="Jarman R.G."/>
            <person name="Richards A.L."/>
            <person name="Blazes D."/>
        </authorList>
    </citation>
    <scope>NUCLEOTIDE SEQUENCE [LARGE SCALE GENOMIC DNA]</scope>
    <source>
        <strain evidence="3 4">20.00</strain>
    </source>
</reference>
<accession>A0A0M4LGH9</accession>
<evidence type="ECO:0000313" key="4">
    <source>
        <dbReference type="Proteomes" id="UP000057213"/>
    </source>
</evidence>
<evidence type="ECO:0000313" key="3">
    <source>
        <dbReference type="EMBL" id="ALE03544.1"/>
    </source>
</evidence>
<dbReference type="Proteomes" id="UP000057213">
    <property type="component" value="Chromosome"/>
</dbReference>
<dbReference type="EMBL" id="CP010401">
    <property type="protein sequence ID" value="ALE03544.1"/>
    <property type="molecule type" value="Genomic_DNA"/>
</dbReference>
<keyword evidence="1" id="KW-0472">Membrane</keyword>
<dbReference type="RefSeq" id="WP_053944074.1">
    <property type="nucleotide sequence ID" value="NZ_CP010401.1"/>
</dbReference>
<feature type="domain" description="DUF6460" evidence="2">
    <location>
        <begin position="52"/>
        <end position="85"/>
    </location>
</feature>
<gene>
    <name evidence="3" type="ORF">PU02_0730</name>
</gene>
<dbReference type="Pfam" id="PF20061">
    <property type="entry name" value="DUF6460"/>
    <property type="match status" value="1"/>
</dbReference>
<dbReference type="InterPro" id="IPR045594">
    <property type="entry name" value="DUF6460"/>
</dbReference>
<dbReference type="AlphaFoldDB" id="A0A0M4LGH9"/>
<sequence length="87" mass="9829">MSNSLHSFLGGTPGRVFVKILIISLLVGIVMNLFGWTFTSLIEQLVIYFEDLWDAGLITFVNIAHLIATGAVIVVPIFFFLRIFRKR</sequence>
<organism evidence="3 4">
    <name type="scientific">Bartonella ancashensis</name>
    <dbReference type="NCBI Taxonomy" id="1318743"/>
    <lineage>
        <taxon>Bacteria</taxon>
        <taxon>Pseudomonadati</taxon>
        <taxon>Pseudomonadota</taxon>
        <taxon>Alphaproteobacteria</taxon>
        <taxon>Hyphomicrobiales</taxon>
        <taxon>Bartonellaceae</taxon>
        <taxon>Bartonella</taxon>
    </lineage>
</organism>
<dbReference type="PATRIC" id="fig|1318743.3.peg.744"/>